<keyword evidence="2" id="KW-1185">Reference proteome</keyword>
<dbReference type="InterPro" id="IPR023393">
    <property type="entry name" value="START-like_dom_sf"/>
</dbReference>
<dbReference type="AlphaFoldDB" id="A0A399FCU9"/>
<dbReference type="InterPro" id="IPR019587">
    <property type="entry name" value="Polyketide_cyclase/dehydratase"/>
</dbReference>
<dbReference type="Pfam" id="PF10604">
    <property type="entry name" value="Polyketide_cyc2"/>
    <property type="match status" value="1"/>
</dbReference>
<dbReference type="OrthoDB" id="191189at2"/>
<dbReference type="SUPFAM" id="SSF55961">
    <property type="entry name" value="Bet v1-like"/>
    <property type="match status" value="1"/>
</dbReference>
<dbReference type="EMBL" id="QWLB01000004">
    <property type="protein sequence ID" value="RIH93596.1"/>
    <property type="molecule type" value="Genomic_DNA"/>
</dbReference>
<organism evidence="1 2">
    <name type="scientific">Meiothermus granaticius NBRC 107808</name>
    <dbReference type="NCBI Taxonomy" id="1227551"/>
    <lineage>
        <taxon>Bacteria</taxon>
        <taxon>Thermotogati</taxon>
        <taxon>Deinococcota</taxon>
        <taxon>Deinococci</taxon>
        <taxon>Thermales</taxon>
        <taxon>Thermaceae</taxon>
        <taxon>Meiothermus</taxon>
    </lineage>
</organism>
<comment type="caution">
    <text evidence="1">The sequence shown here is derived from an EMBL/GenBank/DDBJ whole genome shotgun (WGS) entry which is preliminary data.</text>
</comment>
<dbReference type="Proteomes" id="UP000266178">
    <property type="component" value="Unassembled WGS sequence"/>
</dbReference>
<accession>A0A399FCU9</accession>
<reference evidence="1 2" key="1">
    <citation type="submission" date="2018-08" db="EMBL/GenBank/DDBJ databases">
        <title>Meiothermus granaticius genome AF-68 sequencing project.</title>
        <authorList>
            <person name="Da Costa M.S."/>
            <person name="Albuquerque L."/>
            <person name="Raposo P."/>
            <person name="Froufe H.J.C."/>
            <person name="Barroso C.S."/>
            <person name="Egas C."/>
        </authorList>
    </citation>
    <scope>NUCLEOTIDE SEQUENCE [LARGE SCALE GENOMIC DNA]</scope>
    <source>
        <strain evidence="1 2">AF-68</strain>
    </source>
</reference>
<evidence type="ECO:0000313" key="1">
    <source>
        <dbReference type="EMBL" id="RIH93596.1"/>
    </source>
</evidence>
<proteinExistence type="predicted"/>
<protein>
    <submittedName>
        <fullName evidence="1">Polyketide cyclase / dehydrase and lipid transport</fullName>
    </submittedName>
</protein>
<name>A0A399FCU9_9DEIN</name>
<gene>
    <name evidence="1" type="ORF">Mgrana_00420</name>
</gene>
<evidence type="ECO:0000313" key="2">
    <source>
        <dbReference type="Proteomes" id="UP000266178"/>
    </source>
</evidence>
<dbReference type="RefSeq" id="WP_119355950.1">
    <property type="nucleotide sequence ID" value="NZ_BJXM01000009.1"/>
</dbReference>
<dbReference type="Gene3D" id="3.30.530.20">
    <property type="match status" value="1"/>
</dbReference>
<sequence length="161" mass="18323">MWFKEELETVIHAPREAVWAAFQDFPSWPTWSSYLKEVSRSGGGWKFRARAQPPVDLVWVAEAVRREPPEYLEFASVPGAPHNLEVRGSVRMTEEEGFTRIHLVFEGRPHYDSKVLGRAADWYAATFGEPNKVIKLTFEQFKAHLERSPVAHPAPGPAAHT</sequence>